<keyword evidence="2" id="KW-1185">Reference proteome</keyword>
<gene>
    <name evidence="1" type="ORF">OEZ71_02730</name>
</gene>
<dbReference type="Proteomes" id="UP001652564">
    <property type="component" value="Unassembled WGS sequence"/>
</dbReference>
<evidence type="ECO:0000313" key="1">
    <source>
        <dbReference type="EMBL" id="MCV2871205.1"/>
    </source>
</evidence>
<name>A0ABT2ZJA7_9RHOB</name>
<comment type="caution">
    <text evidence="1">The sequence shown here is derived from an EMBL/GenBank/DDBJ whole genome shotgun (WGS) entry which is preliminary data.</text>
</comment>
<protein>
    <submittedName>
        <fullName evidence="1">Uncharacterized protein</fullName>
    </submittedName>
</protein>
<proteinExistence type="predicted"/>
<organism evidence="1 2">
    <name type="scientific">Albidovulum litorale</name>
    <dbReference type="NCBI Taxonomy" id="2984134"/>
    <lineage>
        <taxon>Bacteria</taxon>
        <taxon>Pseudomonadati</taxon>
        <taxon>Pseudomonadota</taxon>
        <taxon>Alphaproteobacteria</taxon>
        <taxon>Rhodobacterales</taxon>
        <taxon>Paracoccaceae</taxon>
        <taxon>Albidovulum</taxon>
    </lineage>
</organism>
<dbReference type="EMBL" id="JAOWKZ010000001">
    <property type="protein sequence ID" value="MCV2871205.1"/>
    <property type="molecule type" value="Genomic_DNA"/>
</dbReference>
<accession>A0ABT2ZJA7</accession>
<sequence length="146" mass="16743">MSLHPDFPSVDGTVNLTSSWSIKLSQAHSRRVEDGSFVLWRPNFTIWINIWENIHNQSIESRLKRIVADASPNRFNETSEFKNRFHLFTYRLEEESDGEPAPSYYGHAIGPNDSVQLAIYFDDLNDVNTASEILESIRFETAAHGN</sequence>
<reference evidence="1 2" key="1">
    <citation type="submission" date="2022-10" db="EMBL/GenBank/DDBJ databases">
        <title>Defluviimonas sp. nov., isolated from ocean surface sediments.</title>
        <authorList>
            <person name="He W."/>
            <person name="Wang L."/>
            <person name="Zhang D.-F."/>
        </authorList>
    </citation>
    <scope>NUCLEOTIDE SEQUENCE [LARGE SCALE GENOMIC DNA]</scope>
    <source>
        <strain evidence="1 2">WL0050</strain>
    </source>
</reference>
<evidence type="ECO:0000313" key="2">
    <source>
        <dbReference type="Proteomes" id="UP001652564"/>
    </source>
</evidence>